<dbReference type="Gene3D" id="3.30.70.1070">
    <property type="entry name" value="Sporulation related repeat"/>
    <property type="match status" value="1"/>
</dbReference>
<dbReference type="Pfam" id="PF05036">
    <property type="entry name" value="SPOR"/>
    <property type="match status" value="1"/>
</dbReference>
<feature type="region of interest" description="Disordered" evidence="1">
    <location>
        <begin position="105"/>
        <end position="189"/>
    </location>
</feature>
<feature type="compositionally biased region" description="Low complexity" evidence="1">
    <location>
        <begin position="105"/>
        <end position="130"/>
    </location>
</feature>
<feature type="chain" id="PRO_5013142363" evidence="2">
    <location>
        <begin position="24"/>
        <end position="475"/>
    </location>
</feature>
<feature type="domain" description="SPOR" evidence="3">
    <location>
        <begin position="397"/>
        <end position="475"/>
    </location>
</feature>
<feature type="signal peptide" evidence="2">
    <location>
        <begin position="1"/>
        <end position="23"/>
    </location>
</feature>
<feature type="compositionally biased region" description="Low complexity" evidence="1">
    <location>
        <begin position="161"/>
        <end position="189"/>
    </location>
</feature>
<name>A0A1Y5T7X6_9RHOB</name>
<dbReference type="InterPro" id="IPR007730">
    <property type="entry name" value="SPOR-like_dom"/>
</dbReference>
<gene>
    <name evidence="4" type="ORF">TRL7639_02977</name>
</gene>
<accession>A0A1Y5T7X6</accession>
<evidence type="ECO:0000256" key="2">
    <source>
        <dbReference type="SAM" id="SignalP"/>
    </source>
</evidence>
<dbReference type="PROSITE" id="PS51724">
    <property type="entry name" value="SPOR"/>
    <property type="match status" value="1"/>
</dbReference>
<proteinExistence type="predicted"/>
<dbReference type="EMBL" id="FWFO01000002">
    <property type="protein sequence ID" value="SLN55825.1"/>
    <property type="molecule type" value="Genomic_DNA"/>
</dbReference>
<reference evidence="4 5" key="1">
    <citation type="submission" date="2017-03" db="EMBL/GenBank/DDBJ databases">
        <authorList>
            <person name="Afonso C.L."/>
            <person name="Miller P.J."/>
            <person name="Scott M.A."/>
            <person name="Spackman E."/>
            <person name="Goraichik I."/>
            <person name="Dimitrov K.M."/>
            <person name="Suarez D.L."/>
            <person name="Swayne D.E."/>
        </authorList>
    </citation>
    <scope>NUCLEOTIDE SEQUENCE [LARGE SCALE GENOMIC DNA]</scope>
    <source>
        <strain evidence="4 5">CECT 7639</strain>
    </source>
</reference>
<evidence type="ECO:0000313" key="5">
    <source>
        <dbReference type="Proteomes" id="UP000193077"/>
    </source>
</evidence>
<dbReference type="OrthoDB" id="7843142at2"/>
<dbReference type="AlphaFoldDB" id="A0A1Y5T7X6"/>
<dbReference type="InterPro" id="IPR036680">
    <property type="entry name" value="SPOR-like_sf"/>
</dbReference>
<evidence type="ECO:0000259" key="3">
    <source>
        <dbReference type="PROSITE" id="PS51724"/>
    </source>
</evidence>
<evidence type="ECO:0000256" key="1">
    <source>
        <dbReference type="SAM" id="MobiDB-lite"/>
    </source>
</evidence>
<keyword evidence="5" id="KW-1185">Reference proteome</keyword>
<dbReference type="SUPFAM" id="SSF110997">
    <property type="entry name" value="Sporulation related repeat"/>
    <property type="match status" value="1"/>
</dbReference>
<organism evidence="4 5">
    <name type="scientific">Falsiruegeria litorea R37</name>
    <dbReference type="NCBI Taxonomy" id="1200284"/>
    <lineage>
        <taxon>Bacteria</taxon>
        <taxon>Pseudomonadati</taxon>
        <taxon>Pseudomonadota</taxon>
        <taxon>Alphaproteobacteria</taxon>
        <taxon>Rhodobacterales</taxon>
        <taxon>Roseobacteraceae</taxon>
        <taxon>Falsiruegeria</taxon>
    </lineage>
</organism>
<keyword evidence="2" id="KW-0732">Signal</keyword>
<dbReference type="GO" id="GO:0042834">
    <property type="term" value="F:peptidoglycan binding"/>
    <property type="evidence" value="ECO:0007669"/>
    <property type="project" value="InterPro"/>
</dbReference>
<protein>
    <submittedName>
        <fullName evidence="4">Sporulation related domain protein</fullName>
    </submittedName>
</protein>
<evidence type="ECO:0000313" key="4">
    <source>
        <dbReference type="EMBL" id="SLN55825.1"/>
    </source>
</evidence>
<sequence length="475" mass="50654">MRITRVIAVTIMAATVGLTSLNAQTLRKSSPPAEFPPASYKGKQYVDSRGCIYIRAGIDGNVTWVPRVSRDRRQVCGYKPTAVAGATARPTQAPKPKLITIEPTAPTATATATATAAPKPKTQTRTQTKPSPGPEPTVVSTSKPAAPAAPTVRTTTRKPTVRTTTRTTTARPTVTTRPATAVAPKPTTATTTAAPVVAPRRTAPAAKTGGGCSNASAFSQQFINKNGVRCGPQTESPITYGSGRKSSSLDTTPTGAVPVAQVSLNTRVAPRHVYDNRQNTQNVQVPKGFRPVWKDDRLNPFRAERTLRPAITVSRFEPPTGFRAVEREDDRLNPHRGMRTAEGDAQSDAIWQRTIPRTLRRVPTDAQIVTVPKNNTTYTNLANRPNRLTFSTRSGPTAPVEARYVRVAAYQNDAAARQAAKSLSGTGLPMNVGTVRRGSGTYKVVLVGPFSSQAQATSALTQVRGAGFSGARLTK</sequence>
<dbReference type="Proteomes" id="UP000193077">
    <property type="component" value="Unassembled WGS sequence"/>
</dbReference>
<feature type="compositionally biased region" description="Low complexity" evidence="1">
    <location>
        <begin position="144"/>
        <end position="154"/>
    </location>
</feature>